<comment type="catalytic activity">
    <reaction evidence="5">
        <text>siroheme + 2 H(+) = 12,18-didecarboxysiroheme + 2 CO2</text>
        <dbReference type="Rhea" id="RHEA:19093"/>
        <dbReference type="ChEBI" id="CHEBI:15378"/>
        <dbReference type="ChEBI" id="CHEBI:16526"/>
        <dbReference type="ChEBI" id="CHEBI:60052"/>
        <dbReference type="ChEBI" id="CHEBI:140497"/>
        <dbReference type="EC" id="4.1.1.111"/>
    </reaction>
</comment>
<protein>
    <recommendedName>
        <fullName evidence="4">siroheme decarboxylase</fullName>
        <ecNumber evidence="4">4.1.1.111</ecNumber>
    </recommendedName>
</protein>
<proteinExistence type="inferred from homology"/>
<feature type="domain" description="Siroheme decarboxylase NirL-like HTH" evidence="7">
    <location>
        <begin position="156"/>
        <end position="200"/>
    </location>
</feature>
<accession>A0AAE9L575</accession>
<dbReference type="InterPro" id="IPR053953">
    <property type="entry name" value="NirdL-like_HTH"/>
</dbReference>
<reference evidence="9" key="3">
    <citation type="submission" date="2022-05" db="EMBL/GenBank/DDBJ databases">
        <authorList>
            <person name="Kunte H.-J."/>
        </authorList>
    </citation>
    <scope>NUCLEOTIDE SEQUENCE</scope>
    <source>
        <strain evidence="9">G5</strain>
    </source>
</reference>
<dbReference type="EC" id="4.1.1.111" evidence="4"/>
<dbReference type="PANTHER" id="PTHR43413:SF1">
    <property type="entry name" value="SIROHEME DECARBOXYLASE NIRL SUBUNIT"/>
    <property type="match status" value="1"/>
</dbReference>
<evidence type="ECO:0000313" key="11">
    <source>
        <dbReference type="Proteomes" id="UP001056132"/>
    </source>
</evidence>
<comment type="pathway">
    <text evidence="2">Porphyrin-containing compound metabolism.</text>
</comment>
<dbReference type="Gene3D" id="3.30.70.3460">
    <property type="match status" value="2"/>
</dbReference>
<dbReference type="GO" id="GO:0016829">
    <property type="term" value="F:lyase activity"/>
    <property type="evidence" value="ECO:0007669"/>
    <property type="project" value="UniProtKB-KW"/>
</dbReference>
<keyword evidence="10" id="KW-1185">Reference proteome</keyword>
<dbReference type="InterPro" id="IPR040523">
    <property type="entry name" value="AsnC_trans_reg2"/>
</dbReference>
<dbReference type="Pfam" id="PF17805">
    <property type="entry name" value="AsnC_trans_reg2"/>
    <property type="match status" value="2"/>
</dbReference>
<evidence type="ECO:0000313" key="10">
    <source>
        <dbReference type="Proteomes" id="UP000318943"/>
    </source>
</evidence>
<dbReference type="RefSeq" id="WP_144196884.1">
    <property type="nucleotide sequence ID" value="NZ_CP097331.1"/>
</dbReference>
<evidence type="ECO:0000259" key="6">
    <source>
        <dbReference type="Pfam" id="PF17805"/>
    </source>
</evidence>
<dbReference type="KEGG" id="ccam:M5D45_21085"/>
<reference evidence="9" key="2">
    <citation type="journal article" date="2022" name="Microbiol. Resour. Announc.">
        <title>Genome Sequence of Cupriavidus campinensis Strain G5, a Member of a Bacterial Consortium Capable of Polyethylene Degradation.</title>
        <authorList>
            <person name="Schneider B."/>
            <person name="Pfeiffer F."/>
            <person name="Dyall-Smith M."/>
            <person name="Kunte H.J."/>
        </authorList>
    </citation>
    <scope>NUCLEOTIDE SEQUENCE</scope>
    <source>
        <strain evidence="9">G5</strain>
    </source>
</reference>
<dbReference type="EMBL" id="CP097331">
    <property type="protein sequence ID" value="URF07678.1"/>
    <property type="molecule type" value="Genomic_DNA"/>
</dbReference>
<dbReference type="Proteomes" id="UP001056132">
    <property type="component" value="Chromosome 2"/>
</dbReference>
<organism evidence="9 11">
    <name type="scientific">Cupriavidus campinensis</name>
    <dbReference type="NCBI Taxonomy" id="151783"/>
    <lineage>
        <taxon>Bacteria</taxon>
        <taxon>Pseudomonadati</taxon>
        <taxon>Pseudomonadota</taxon>
        <taxon>Betaproteobacteria</taxon>
        <taxon>Burkholderiales</taxon>
        <taxon>Burkholderiaceae</taxon>
        <taxon>Cupriavidus</taxon>
    </lineage>
</organism>
<feature type="domain" description="Siroheme decarboxylase AsnC-like ligand binding" evidence="6">
    <location>
        <begin position="63"/>
        <end position="128"/>
    </location>
</feature>
<feature type="domain" description="Siroheme decarboxylase NirL-like HTH" evidence="7">
    <location>
        <begin position="10"/>
        <end position="42"/>
    </location>
</feature>
<evidence type="ECO:0000256" key="4">
    <source>
        <dbReference type="ARBA" id="ARBA00023471"/>
    </source>
</evidence>
<keyword evidence="1" id="KW-0456">Lyase</keyword>
<evidence type="ECO:0000256" key="3">
    <source>
        <dbReference type="ARBA" id="ARBA00023457"/>
    </source>
</evidence>
<evidence type="ECO:0000256" key="5">
    <source>
        <dbReference type="ARBA" id="ARBA00048470"/>
    </source>
</evidence>
<dbReference type="AlphaFoldDB" id="A0AAE9L575"/>
<dbReference type="Proteomes" id="UP000318943">
    <property type="component" value="Unassembled WGS sequence"/>
</dbReference>
<sequence length="311" mass="34026">MIDETALYQRLRQDFPLEPRPYRCLARALGLSEHGLLSLLARDVGSGRISHIGARFAPNTIGATTLAALSVPPGRLESVARRLNADPSIGHHYCRTGHRYNLWFVAGARNVGSLAAALDGIGEDVRQTPLALPLECEYHVDAGVPLRPLMTDADWRLVAALEDGLPLTPEPYRAMARGTGIGQHELWRRLAHWRDAGVIRRFGAILQPGQLGFVHNAMCVWNAPDERVDALGKRLARLPAVALCYRRARRGAAWPFNLFAVVRARSPADLQATLDGFAAMPALAKLPGAVLRARCCFKPRGVRYGDLASEA</sequence>
<evidence type="ECO:0000313" key="9">
    <source>
        <dbReference type="EMBL" id="URF07678.1"/>
    </source>
</evidence>
<reference evidence="8 10" key="1">
    <citation type="submission" date="2019-05" db="EMBL/GenBank/DDBJ databases">
        <title>Whole genome sequence analysis of Cupriavidus campinensis S14E4C strain.</title>
        <authorList>
            <person name="Abbaszade G."/>
            <person name="Szabo A."/>
            <person name="Toumi M."/>
            <person name="Toth E."/>
        </authorList>
    </citation>
    <scope>NUCLEOTIDE SEQUENCE [LARGE SCALE GENOMIC DNA]</scope>
    <source>
        <strain evidence="8 10">S14E4C</strain>
    </source>
</reference>
<dbReference type="InterPro" id="IPR050684">
    <property type="entry name" value="HTH-Siroheme_Decarb"/>
</dbReference>
<name>A0AAE9L575_9BURK</name>
<gene>
    <name evidence="8" type="ORF">FGG12_06595</name>
    <name evidence="9" type="ORF">M5D45_21085</name>
</gene>
<evidence type="ECO:0000259" key="7">
    <source>
        <dbReference type="Pfam" id="PF22451"/>
    </source>
</evidence>
<dbReference type="EMBL" id="VCIZ01000003">
    <property type="protein sequence ID" value="TSP13315.1"/>
    <property type="molecule type" value="Genomic_DNA"/>
</dbReference>
<evidence type="ECO:0000256" key="2">
    <source>
        <dbReference type="ARBA" id="ARBA00023444"/>
    </source>
</evidence>
<evidence type="ECO:0000313" key="8">
    <source>
        <dbReference type="EMBL" id="TSP13315.1"/>
    </source>
</evidence>
<comment type="similarity">
    <text evidence="3">Belongs to the Ahb/Nir family.</text>
</comment>
<dbReference type="PANTHER" id="PTHR43413">
    <property type="entry name" value="TRANSCRIPTIONAL REGULATOR, ASNC FAMILY"/>
    <property type="match status" value="1"/>
</dbReference>
<evidence type="ECO:0000256" key="1">
    <source>
        <dbReference type="ARBA" id="ARBA00023239"/>
    </source>
</evidence>
<dbReference type="Pfam" id="PF22451">
    <property type="entry name" value="NirdL-like_HTH"/>
    <property type="match status" value="2"/>
</dbReference>
<feature type="domain" description="Siroheme decarboxylase AsnC-like ligand binding" evidence="6">
    <location>
        <begin position="210"/>
        <end position="298"/>
    </location>
</feature>